<evidence type="ECO:0000313" key="2">
    <source>
        <dbReference type="EMBL" id="CUW16997.1"/>
    </source>
</evidence>
<dbReference type="Proteomes" id="UP000198868">
    <property type="component" value="Unassembled WGS sequence"/>
</dbReference>
<dbReference type="EMBL" id="FBTU01000013">
    <property type="protein sequence ID" value="CUW08436.1"/>
    <property type="molecule type" value="Genomic_DNA"/>
</dbReference>
<name>A0AAN2QUD4_9LACO</name>
<evidence type="ECO:0000313" key="4">
    <source>
        <dbReference type="Proteomes" id="UP000199047"/>
    </source>
</evidence>
<keyword evidence="4" id="KW-1185">Reference proteome</keyword>
<organism evidence="1 3">
    <name type="scientific">Leuconostoc inhae</name>
    <dbReference type="NCBI Taxonomy" id="178001"/>
    <lineage>
        <taxon>Bacteria</taxon>
        <taxon>Bacillati</taxon>
        <taxon>Bacillota</taxon>
        <taxon>Bacilli</taxon>
        <taxon>Lactobacillales</taxon>
        <taxon>Lactobacillaceae</taxon>
        <taxon>Leuconostoc</taxon>
    </lineage>
</organism>
<gene>
    <name evidence="2" type="ORF">KSL4_0595</name>
    <name evidence="1" type="ORF">PL111_0018</name>
</gene>
<comment type="caution">
    <text evidence="1">The sequence shown here is derived from an EMBL/GenBank/DDBJ whole genome shotgun (WGS) entry which is preliminary data.</text>
</comment>
<protein>
    <submittedName>
        <fullName evidence="1">Uncharacterized protein</fullName>
    </submittedName>
</protein>
<accession>A0AAN2QUD4</accession>
<dbReference type="Proteomes" id="UP000199047">
    <property type="component" value="Unassembled WGS sequence"/>
</dbReference>
<dbReference type="AlphaFoldDB" id="A0AAN2QUD4"/>
<proteinExistence type="predicted"/>
<evidence type="ECO:0000313" key="3">
    <source>
        <dbReference type="Proteomes" id="UP000198868"/>
    </source>
</evidence>
<dbReference type="EMBL" id="FBTB01000019">
    <property type="protein sequence ID" value="CUW16997.1"/>
    <property type="molecule type" value="Genomic_DNA"/>
</dbReference>
<evidence type="ECO:0000313" key="1">
    <source>
        <dbReference type="EMBL" id="CUW08436.1"/>
    </source>
</evidence>
<dbReference type="RefSeq" id="WP_010384039.1">
    <property type="nucleotide sequence ID" value="NZ_FBSX01000022.1"/>
</dbReference>
<sequence>MKNEEIFYVLGQVMLKDSASEQPEIRQELLNIKRKQLRVLLVNYTNDLHGLGIEMDYGPYKAVIKLLDEMTLENDFDQLMDHFFAVYEQ</sequence>
<reference evidence="3 4" key="1">
    <citation type="submission" date="2015-12" db="EMBL/GenBank/DDBJ databases">
        <authorList>
            <person name="Andreevskaya M."/>
        </authorList>
    </citation>
    <scope>NUCLEOTIDE SEQUENCE [LARGE SCALE GENOMIC DNA]</scope>
    <source>
        <strain evidence="2 4">KSL4-2</strain>
        <strain evidence="1 3">PL111</strain>
    </source>
</reference>